<evidence type="ECO:0000256" key="5">
    <source>
        <dbReference type="ARBA" id="ARBA00022840"/>
    </source>
</evidence>
<dbReference type="InterPro" id="IPR036226">
    <property type="entry name" value="LipOase_C_sf"/>
</dbReference>
<dbReference type="Gene3D" id="3.40.50.300">
    <property type="entry name" value="P-loop containing nucleotide triphosphate hydrolases"/>
    <property type="match status" value="1"/>
</dbReference>
<sequence>MFLLRGEVNETKDFDDDKEKGIEVKFHEENDEEAPPTAEIDTRIESFGNHQERQEVKTQLSFRFAHGVLKNEVSLRLVQFSIAKIEDLSFEAAPGTLSMIVGPSGVGKSTMMRALAGRAPTSYRGHASTASLRQMVDPSNEIVSFVEQFPSFLPNVKARHVVDVVINLVSDRVRNRGVENALESHARSCESELGVDSFADTSVKWLSGGEQKRLAILLSLICCPAILFLDEPVSGLPHDMAKKVILALRGAADKVGTTVILSIHQPSADILALADNLIETNNQGFRPSKTTSCADYDTVTDAAENKMNISSLNNSNNVCLKHVVDLCDWPNVEFWPAHRMAPIRISHLLLMNRLRSPSLMPINTSLVTFILVLICGLLYKEVALDRASHLEHLKAKNLFLLGLAASTSVGLATEAASDYQFVVQHVFDGHVDIISCIIGLCTAALSNMVLESLSLTLAATLTGLVAWRDFTTFWGLVFCVQYSLFSILMLISTRVFKNVSSEQSDLVKKCIWTKIVFFFFSGWPIDIYSLYKPLRWIIVINPFYYALQSFMWLDLHNEELKCERKYDATNYNVGEFRRALRSKNGESFSLDISGLFSDFVGDYMGGTLHTLFGVSNIQGSCSVDGDDVYSSLRLGRMNNNVATRRNTLILFIIGAVSTILIPLGVALRLNLLRVRRLSIKCRLRRVRLSFLFILVGLCLVSRYEITFSDPHSWLPTSHSKISYDTQLAEIAPNLPGRIDCDTIPITAVARFLGDPVIGTSFRPKSTMSIFAHLPTLNPPVSNVETRESCCSRNFQSLDEITSYFPETMTHYRNLDDVMTSFWDDSGETLLLSWAMNAHTLVSSTFFRRLDTGTETIAFLSNDFPVLSSSDVATTFEAHNTSLSAELSQGRLFLTNLTILKDAQMEVGYTIKAPYALYYLRDDGKYETVAIQFGPDPTRHSVLTRNGLSYFEQWVTVRYALRHAIFTVIRIAHIVQIHYFLFAVRTAQFNQLSESHPTRAVLEPFLQNILGLTCVTQQSGLILSGLSTAGMRFDNRIVDIYLTGNEIMNEANTRPFVYFNHALQTSLAGTSSEVRYRSPDSLHPSFSNITAIWEITLDFMHSFVDLHYTNDGAVANDDELQNFITELIAESTNGGGGAGPLAPTANNAETRTNLAEILASIHFAILVHGFPRLPTHAHILLETLVCPPAVRDFNLVTVTSIDTMLTQVLPTTDDANDWINFLSYVADAPVVESLWTIGSEIDLGVGNATNQAFHAYQRRLFQDGYLGQLKVEAGVAI</sequence>
<dbReference type="InterPro" id="IPR050352">
    <property type="entry name" value="ABCG_transporters"/>
</dbReference>
<dbReference type="GO" id="GO:0016020">
    <property type="term" value="C:membrane"/>
    <property type="evidence" value="ECO:0007669"/>
    <property type="project" value="UniProtKB-SubCell"/>
</dbReference>
<organism evidence="12">
    <name type="scientific">Aureoumbra lagunensis</name>
    <dbReference type="NCBI Taxonomy" id="44058"/>
    <lineage>
        <taxon>Eukaryota</taxon>
        <taxon>Sar</taxon>
        <taxon>Stramenopiles</taxon>
        <taxon>Ochrophyta</taxon>
        <taxon>Pelagophyceae</taxon>
        <taxon>Pelagomonadales</taxon>
        <taxon>Aureoumbra</taxon>
    </lineage>
</organism>
<dbReference type="EMBL" id="HBIJ01013960">
    <property type="protein sequence ID" value="CAE0368632.1"/>
    <property type="molecule type" value="Transcribed_RNA"/>
</dbReference>
<evidence type="ECO:0000313" key="13">
    <source>
        <dbReference type="EMBL" id="CAE0368637.1"/>
    </source>
</evidence>
<dbReference type="Pfam" id="PF00005">
    <property type="entry name" value="ABC_tran"/>
    <property type="match status" value="1"/>
</dbReference>
<keyword evidence="6 8" id="KW-1133">Transmembrane helix</keyword>
<keyword evidence="3 8" id="KW-0812">Transmembrane</keyword>
<dbReference type="PROSITE" id="PS51393">
    <property type="entry name" value="LIPOXYGENASE_3"/>
    <property type="match status" value="1"/>
</dbReference>
<dbReference type="EMBL" id="HBIJ01013965">
    <property type="protein sequence ID" value="CAE0368637.1"/>
    <property type="molecule type" value="Transcribed_RNA"/>
</dbReference>
<dbReference type="Gene3D" id="3.10.450.60">
    <property type="match status" value="1"/>
</dbReference>
<evidence type="ECO:0000259" key="10">
    <source>
        <dbReference type="PROSITE" id="PS51393"/>
    </source>
</evidence>
<dbReference type="GO" id="GO:0016702">
    <property type="term" value="F:oxidoreductase activity, acting on single donors with incorporation of molecular oxygen, incorporation of two atoms of oxygen"/>
    <property type="evidence" value="ECO:0007669"/>
    <property type="project" value="InterPro"/>
</dbReference>
<reference evidence="12" key="1">
    <citation type="submission" date="2021-01" db="EMBL/GenBank/DDBJ databases">
        <authorList>
            <person name="Corre E."/>
            <person name="Pelletier E."/>
            <person name="Niang G."/>
            <person name="Scheremetjew M."/>
            <person name="Finn R."/>
            <person name="Kale V."/>
            <person name="Holt S."/>
            <person name="Cochrane G."/>
            <person name="Meng A."/>
            <person name="Brown T."/>
            <person name="Cohen L."/>
        </authorList>
    </citation>
    <scope>NUCLEOTIDE SEQUENCE</scope>
    <source>
        <strain evidence="12">CCMP1510</strain>
    </source>
</reference>
<dbReference type="InterPro" id="IPR003439">
    <property type="entry name" value="ABC_transporter-like_ATP-bd"/>
</dbReference>
<evidence type="ECO:0000313" key="11">
    <source>
        <dbReference type="EMBL" id="CAE0368632.1"/>
    </source>
</evidence>
<dbReference type="InterPro" id="IPR013819">
    <property type="entry name" value="LipOase_C"/>
</dbReference>
<keyword evidence="5" id="KW-0067">ATP-binding</keyword>
<dbReference type="GO" id="GO:0005524">
    <property type="term" value="F:ATP binding"/>
    <property type="evidence" value="ECO:0007669"/>
    <property type="project" value="UniProtKB-KW"/>
</dbReference>
<dbReference type="PANTHER" id="PTHR48041:SF139">
    <property type="entry name" value="PROTEIN SCARLET"/>
    <property type="match status" value="1"/>
</dbReference>
<dbReference type="GO" id="GO:0016887">
    <property type="term" value="F:ATP hydrolysis activity"/>
    <property type="evidence" value="ECO:0007669"/>
    <property type="project" value="InterPro"/>
</dbReference>
<evidence type="ECO:0000259" key="9">
    <source>
        <dbReference type="PROSITE" id="PS50893"/>
    </source>
</evidence>
<evidence type="ECO:0000256" key="7">
    <source>
        <dbReference type="ARBA" id="ARBA00023136"/>
    </source>
</evidence>
<comment type="subcellular location">
    <subcellularLocation>
        <location evidence="1">Membrane</location>
        <topology evidence="1">Multi-pass membrane protein</topology>
    </subcellularLocation>
</comment>
<dbReference type="GO" id="GO:0042626">
    <property type="term" value="F:ATPase-coupled transmembrane transporter activity"/>
    <property type="evidence" value="ECO:0007669"/>
    <property type="project" value="TreeGrafter"/>
</dbReference>
<feature type="transmembrane region" description="Helical" evidence="8">
    <location>
        <begin position="359"/>
        <end position="379"/>
    </location>
</feature>
<protein>
    <recommendedName>
        <fullName evidence="14">ABC transporter domain-containing protein</fullName>
    </recommendedName>
</protein>
<dbReference type="PANTHER" id="PTHR48041">
    <property type="entry name" value="ABC TRANSPORTER G FAMILY MEMBER 28"/>
    <property type="match status" value="1"/>
</dbReference>
<accession>A0A6S8D8C1</accession>
<dbReference type="PROSITE" id="PS50893">
    <property type="entry name" value="ABC_TRANSPORTER_2"/>
    <property type="match status" value="1"/>
</dbReference>
<feature type="transmembrane region" description="Helical" evidence="8">
    <location>
        <begin position="429"/>
        <end position="450"/>
    </location>
</feature>
<keyword evidence="7 8" id="KW-0472">Membrane</keyword>
<keyword evidence="2" id="KW-0813">Transport</keyword>
<dbReference type="InterPro" id="IPR027417">
    <property type="entry name" value="P-loop_NTPase"/>
</dbReference>
<evidence type="ECO:0000256" key="2">
    <source>
        <dbReference type="ARBA" id="ARBA00022448"/>
    </source>
</evidence>
<proteinExistence type="predicted"/>
<evidence type="ECO:0000256" key="8">
    <source>
        <dbReference type="SAM" id="Phobius"/>
    </source>
</evidence>
<evidence type="ECO:0000256" key="1">
    <source>
        <dbReference type="ARBA" id="ARBA00004141"/>
    </source>
</evidence>
<evidence type="ECO:0008006" key="14">
    <source>
        <dbReference type="Google" id="ProtNLM"/>
    </source>
</evidence>
<evidence type="ECO:0000313" key="12">
    <source>
        <dbReference type="EMBL" id="CAE0368633.1"/>
    </source>
</evidence>
<keyword evidence="4" id="KW-0547">Nucleotide-binding</keyword>
<feature type="transmembrane region" description="Helical" evidence="8">
    <location>
        <begin position="470"/>
        <end position="491"/>
    </location>
</feature>
<dbReference type="SUPFAM" id="SSF48484">
    <property type="entry name" value="Lipoxigenase"/>
    <property type="match status" value="1"/>
</dbReference>
<evidence type="ECO:0000256" key="3">
    <source>
        <dbReference type="ARBA" id="ARBA00022692"/>
    </source>
</evidence>
<evidence type="ECO:0000256" key="4">
    <source>
        <dbReference type="ARBA" id="ARBA00022741"/>
    </source>
</evidence>
<dbReference type="Gene3D" id="1.20.245.10">
    <property type="entry name" value="Lipoxygenase-1, Domain 5"/>
    <property type="match status" value="1"/>
</dbReference>
<dbReference type="AlphaFoldDB" id="A0A6S8D8C1"/>
<dbReference type="SUPFAM" id="SSF52540">
    <property type="entry name" value="P-loop containing nucleoside triphosphate hydrolases"/>
    <property type="match status" value="1"/>
</dbReference>
<dbReference type="SMART" id="SM00382">
    <property type="entry name" value="AAA"/>
    <property type="match status" value="1"/>
</dbReference>
<dbReference type="InterPro" id="IPR017871">
    <property type="entry name" value="ABC_transporter-like_CS"/>
</dbReference>
<feature type="domain" description="Lipoxygenase" evidence="10">
    <location>
        <begin position="909"/>
        <end position="1162"/>
    </location>
</feature>
<gene>
    <name evidence="11" type="ORF">ALAG00032_LOCUS9395</name>
    <name evidence="12" type="ORF">ALAG00032_LOCUS9396</name>
    <name evidence="13" type="ORF">ALAG00032_LOCUS9400</name>
</gene>
<dbReference type="PROSITE" id="PS00211">
    <property type="entry name" value="ABC_TRANSPORTER_1"/>
    <property type="match status" value="1"/>
</dbReference>
<evidence type="ECO:0000256" key="6">
    <source>
        <dbReference type="ARBA" id="ARBA00022989"/>
    </source>
</evidence>
<dbReference type="InterPro" id="IPR003593">
    <property type="entry name" value="AAA+_ATPase"/>
</dbReference>
<feature type="domain" description="ABC transporter" evidence="9">
    <location>
        <begin position="68"/>
        <end position="307"/>
    </location>
</feature>
<dbReference type="EMBL" id="HBIJ01013961">
    <property type="protein sequence ID" value="CAE0368633.1"/>
    <property type="molecule type" value="Transcribed_RNA"/>
</dbReference>
<name>A0A6S8D8C1_9STRA</name>
<dbReference type="GO" id="GO:0046872">
    <property type="term" value="F:metal ion binding"/>
    <property type="evidence" value="ECO:0007669"/>
    <property type="project" value="InterPro"/>
</dbReference>
<feature type="transmembrane region" description="Helical" evidence="8">
    <location>
        <begin position="647"/>
        <end position="667"/>
    </location>
</feature>